<dbReference type="PANTHER" id="PTHR42924">
    <property type="entry name" value="EXONUCLEASE"/>
    <property type="match status" value="1"/>
</dbReference>
<dbReference type="Gene3D" id="3.20.20.140">
    <property type="entry name" value="Metal-dependent hydrolases"/>
    <property type="match status" value="1"/>
</dbReference>
<evidence type="ECO:0000313" key="3">
    <source>
        <dbReference type="Proteomes" id="UP001254165"/>
    </source>
</evidence>
<name>A0ABU3NLM3_9CHLR</name>
<sequence>MEEIILNLHMHTRYSDGSGLHRDIVEAAARAGLDGVIVTDHNVWVQGVEGYREAHDRRVLLLVGEEVHDRMRNPQKNHLLVIGANRELSLLAGSPQRVIDAARQAGGLVFIAHPNDPALPMFGEEDISWEDWEVYGFTGLELWNGFSELKNVIRFRLQAFFYAFFPQFVAHGPIPATLQRWDALLQKGQPVVAIGGSDAHALHLRAGFLRRVVFPYQFHFRAINTHVLLPEALSGDFNTDKQSVLTALRQGHCFIGYDLPASTRGFRFTAQGRSRTVVMGDSLDVNGGVTLKIRLPQAAECRLIKDGQVIKIWKRQEVCTWITQTPGVYRVECYLSYLGRRRGWIFSNPIYLKPGRE</sequence>
<evidence type="ECO:0000259" key="1">
    <source>
        <dbReference type="SMART" id="SM00481"/>
    </source>
</evidence>
<keyword evidence="3" id="KW-1185">Reference proteome</keyword>
<dbReference type="InterPro" id="IPR003141">
    <property type="entry name" value="Pol/His_phosphatase_N"/>
</dbReference>
<comment type="caution">
    <text evidence="2">The sequence shown here is derived from an EMBL/GenBank/DDBJ whole genome shotgun (WGS) entry which is preliminary data.</text>
</comment>
<dbReference type="InterPro" id="IPR052018">
    <property type="entry name" value="PHP_domain"/>
</dbReference>
<reference evidence="2 3" key="1">
    <citation type="submission" date="2023-07" db="EMBL/GenBank/DDBJ databases">
        <title>Novel species of Thermanaerothrix with wide hydrolytic capabilities.</title>
        <authorList>
            <person name="Zayulina K.S."/>
            <person name="Podosokorskaya O.A."/>
            <person name="Elcheninov A.G."/>
        </authorList>
    </citation>
    <scope>NUCLEOTIDE SEQUENCE [LARGE SCALE GENOMIC DNA]</scope>
    <source>
        <strain evidence="2 3">4228-RoL</strain>
    </source>
</reference>
<dbReference type="NCBIfam" id="NF038032">
    <property type="entry name" value="CehA_McbA_metalo"/>
    <property type="match status" value="1"/>
</dbReference>
<dbReference type="Pfam" id="PF02811">
    <property type="entry name" value="PHP"/>
    <property type="match status" value="1"/>
</dbReference>
<dbReference type="InterPro" id="IPR004013">
    <property type="entry name" value="PHP_dom"/>
</dbReference>
<dbReference type="SUPFAM" id="SSF89550">
    <property type="entry name" value="PHP domain-like"/>
    <property type="match status" value="1"/>
</dbReference>
<protein>
    <submittedName>
        <fullName evidence="2">CehA/McbA family metallohydrolase</fullName>
    </submittedName>
</protein>
<organism evidence="2 3">
    <name type="scientific">Thermanaerothrix solaris</name>
    <dbReference type="NCBI Taxonomy" id="3058434"/>
    <lineage>
        <taxon>Bacteria</taxon>
        <taxon>Bacillati</taxon>
        <taxon>Chloroflexota</taxon>
        <taxon>Anaerolineae</taxon>
        <taxon>Anaerolineales</taxon>
        <taxon>Anaerolineaceae</taxon>
        <taxon>Thermanaerothrix</taxon>
    </lineage>
</organism>
<evidence type="ECO:0000313" key="2">
    <source>
        <dbReference type="EMBL" id="MDT8897750.1"/>
    </source>
</evidence>
<gene>
    <name evidence="2" type="ORF">QYE77_05680</name>
</gene>
<feature type="domain" description="Polymerase/histidinol phosphatase N-terminal" evidence="1">
    <location>
        <begin position="6"/>
        <end position="71"/>
    </location>
</feature>
<dbReference type="RefSeq" id="WP_315624405.1">
    <property type="nucleotide sequence ID" value="NZ_JAUHMF010000001.1"/>
</dbReference>
<proteinExistence type="predicted"/>
<accession>A0ABU3NLM3</accession>
<dbReference type="Proteomes" id="UP001254165">
    <property type="component" value="Unassembled WGS sequence"/>
</dbReference>
<dbReference type="SMART" id="SM00481">
    <property type="entry name" value="POLIIIAc"/>
    <property type="match status" value="1"/>
</dbReference>
<dbReference type="EMBL" id="JAUHMF010000001">
    <property type="protein sequence ID" value="MDT8897750.1"/>
    <property type="molecule type" value="Genomic_DNA"/>
</dbReference>
<dbReference type="InterPro" id="IPR016195">
    <property type="entry name" value="Pol/histidinol_Pase-like"/>
</dbReference>
<dbReference type="PANTHER" id="PTHR42924:SF3">
    <property type="entry name" value="POLYMERASE_HISTIDINOL PHOSPHATASE N-TERMINAL DOMAIN-CONTAINING PROTEIN"/>
    <property type="match status" value="1"/>
</dbReference>